<organism evidence="2 3">
    <name type="scientific">Dryococelus australis</name>
    <dbReference type="NCBI Taxonomy" id="614101"/>
    <lineage>
        <taxon>Eukaryota</taxon>
        <taxon>Metazoa</taxon>
        <taxon>Ecdysozoa</taxon>
        <taxon>Arthropoda</taxon>
        <taxon>Hexapoda</taxon>
        <taxon>Insecta</taxon>
        <taxon>Pterygota</taxon>
        <taxon>Neoptera</taxon>
        <taxon>Polyneoptera</taxon>
        <taxon>Phasmatodea</taxon>
        <taxon>Verophasmatodea</taxon>
        <taxon>Anareolatae</taxon>
        <taxon>Phasmatidae</taxon>
        <taxon>Eurycanthinae</taxon>
        <taxon>Dryococelus</taxon>
    </lineage>
</organism>
<dbReference type="Proteomes" id="UP001159363">
    <property type="component" value="Chromosome 11"/>
</dbReference>
<keyword evidence="1" id="KW-0449">Lipoprotein</keyword>
<evidence type="ECO:0000313" key="3">
    <source>
        <dbReference type="Proteomes" id="UP001159363"/>
    </source>
</evidence>
<dbReference type="InterPro" id="IPR008734">
    <property type="entry name" value="PHK_A/B_su"/>
</dbReference>
<name>A0ABQ9GG56_9NEOP</name>
<dbReference type="PANTHER" id="PTHR10749:SF7">
    <property type="entry name" value="PHOSPHORYLASE B KINASE REGULATORY SUBUNIT ALPHA-RELATED"/>
    <property type="match status" value="1"/>
</dbReference>
<keyword evidence="1" id="KW-0119">Carbohydrate metabolism</keyword>
<keyword evidence="1" id="KW-0636">Prenylation</keyword>
<comment type="subcellular location">
    <subcellularLocation>
        <location evidence="1">Cell membrane</location>
        <topology evidence="1">Lipid-anchor</topology>
        <orientation evidence="1">Cytoplasmic side</orientation>
    </subcellularLocation>
</comment>
<proteinExistence type="inferred from homology"/>
<accession>A0ABQ9GG56</accession>
<keyword evidence="1" id="KW-0321">Glycogen metabolism</keyword>
<keyword evidence="3" id="KW-1185">Reference proteome</keyword>
<keyword evidence="1" id="KW-1003">Cell membrane</keyword>
<dbReference type="EMBL" id="JARBHB010000012">
    <property type="protein sequence ID" value="KAJ8870748.1"/>
    <property type="molecule type" value="Genomic_DNA"/>
</dbReference>
<sequence length="67" mass="7575">MVLSEDGARLVPELYAVPKDKVAEEYREPGSQERVALGRCPFLWAQSLYITGKLLQEVLTPANSQRR</sequence>
<keyword evidence="1" id="KW-0472">Membrane</keyword>
<gene>
    <name evidence="2" type="ORF">PR048_027047</name>
</gene>
<comment type="similarity">
    <text evidence="1">Belongs to the phosphorylase b kinase regulatory chain family.</text>
</comment>
<comment type="pathway">
    <text evidence="1">Glycan biosynthesis; glycogen metabolism.</text>
</comment>
<reference evidence="2 3" key="1">
    <citation type="submission" date="2023-02" db="EMBL/GenBank/DDBJ databases">
        <title>LHISI_Scaffold_Assembly.</title>
        <authorList>
            <person name="Stuart O.P."/>
            <person name="Cleave R."/>
            <person name="Magrath M.J.L."/>
            <person name="Mikheyev A.S."/>
        </authorList>
    </citation>
    <scope>NUCLEOTIDE SEQUENCE [LARGE SCALE GENOMIC DNA]</scope>
    <source>
        <strain evidence="2">Daus_M_001</strain>
        <tissue evidence="2">Leg muscle</tissue>
    </source>
</reference>
<keyword evidence="1" id="KW-0112">Calmodulin-binding</keyword>
<dbReference type="PANTHER" id="PTHR10749">
    <property type="entry name" value="PHOSPHORYLASE B KINASE REGULATORY SUBUNIT"/>
    <property type="match status" value="1"/>
</dbReference>
<evidence type="ECO:0000313" key="2">
    <source>
        <dbReference type="EMBL" id="KAJ8870748.1"/>
    </source>
</evidence>
<evidence type="ECO:0000256" key="1">
    <source>
        <dbReference type="RuleBase" id="RU364123"/>
    </source>
</evidence>
<protein>
    <recommendedName>
        <fullName evidence="1">Phosphorylase b kinase regulatory subunit</fullName>
    </recommendedName>
</protein>
<comment type="caution">
    <text evidence="2">The sequence shown here is derived from an EMBL/GenBank/DDBJ whole genome shotgun (WGS) entry which is preliminary data.</text>
</comment>
<comment type="function">
    <text evidence="1">Phosphorylase b kinase catalyzes the phosphorylation of serine in certain substrates, including troponin I.</text>
</comment>